<evidence type="ECO:0000313" key="10">
    <source>
        <dbReference type="Proteomes" id="UP000232875"/>
    </source>
</evidence>
<evidence type="ECO:0000256" key="1">
    <source>
        <dbReference type="ARBA" id="ARBA00004123"/>
    </source>
</evidence>
<evidence type="ECO:0000256" key="2">
    <source>
        <dbReference type="ARBA" id="ARBA00007526"/>
    </source>
</evidence>
<dbReference type="OrthoDB" id="344220at2759"/>
<dbReference type="PANTHER" id="PTHR13104">
    <property type="entry name" value="MED-6-RELATED"/>
    <property type="match status" value="1"/>
</dbReference>
<dbReference type="GO" id="GO:0003712">
    <property type="term" value="F:transcription coregulator activity"/>
    <property type="evidence" value="ECO:0007669"/>
    <property type="project" value="InterPro"/>
</dbReference>
<reference evidence="9 10" key="1">
    <citation type="submission" date="2017-10" db="EMBL/GenBank/DDBJ databases">
        <title>A novel species of cold-tolerant Malassezia isolated from bats.</title>
        <authorList>
            <person name="Lorch J.M."/>
            <person name="Palmer J.M."/>
            <person name="Vanderwolf K.J."/>
            <person name="Schmidt K.Z."/>
            <person name="Verant M.L."/>
            <person name="Weller T.J."/>
            <person name="Blehert D.S."/>
        </authorList>
    </citation>
    <scope>NUCLEOTIDE SEQUENCE [LARGE SCALE GENOMIC DNA]</scope>
    <source>
        <strain evidence="9 10">NWHC:44797-103</strain>
    </source>
</reference>
<evidence type="ECO:0000256" key="8">
    <source>
        <dbReference type="RuleBase" id="RU364143"/>
    </source>
</evidence>
<dbReference type="Gene3D" id="3.10.450.580">
    <property type="entry name" value="Mediator complex, subunit Med6"/>
    <property type="match status" value="1"/>
</dbReference>
<evidence type="ECO:0000256" key="3">
    <source>
        <dbReference type="ARBA" id="ARBA00020634"/>
    </source>
</evidence>
<dbReference type="InterPro" id="IPR038566">
    <property type="entry name" value="Mediator_Med6_sf"/>
</dbReference>
<evidence type="ECO:0000256" key="7">
    <source>
        <dbReference type="ARBA" id="ARBA00031259"/>
    </source>
</evidence>
<dbReference type="GO" id="GO:0016592">
    <property type="term" value="C:mediator complex"/>
    <property type="evidence" value="ECO:0007669"/>
    <property type="project" value="InterPro"/>
</dbReference>
<evidence type="ECO:0000313" key="9">
    <source>
        <dbReference type="EMBL" id="PKI83129.1"/>
    </source>
</evidence>
<dbReference type="Proteomes" id="UP000232875">
    <property type="component" value="Unassembled WGS sequence"/>
</dbReference>
<keyword evidence="6 8" id="KW-0539">Nucleus</keyword>
<dbReference type="STRING" id="2020962.A0A2N1J995"/>
<proteinExistence type="inferred from homology"/>
<organism evidence="9 10">
    <name type="scientific">Malassezia vespertilionis</name>
    <dbReference type="NCBI Taxonomy" id="2020962"/>
    <lineage>
        <taxon>Eukaryota</taxon>
        <taxon>Fungi</taxon>
        <taxon>Dikarya</taxon>
        <taxon>Basidiomycota</taxon>
        <taxon>Ustilaginomycotina</taxon>
        <taxon>Malasseziomycetes</taxon>
        <taxon>Malasseziales</taxon>
        <taxon>Malasseziaceae</taxon>
        <taxon>Malassezia</taxon>
    </lineage>
</organism>
<comment type="subcellular location">
    <subcellularLocation>
        <location evidence="1 8">Nucleus</location>
    </subcellularLocation>
</comment>
<sequence>MAQATPEVNPSYLQWKNPEMLAFLSAQKGGVAPGTSILDASNVMEYFSTSPFYDRHSNNEHVRMQSTALIAQIMAQSVQSHAELMQSIARRYQEELRRFTGFEFALVHARTPCFVIYKHWRRSPERVDPPLSVYYIINDCIYQAPDLYTILSTRLQSSMMGLKKTLELQREHRSTFTPRRGYYGRFLVAEDAEQDEKATSPSDAS</sequence>
<accession>A0A2N1J995</accession>
<comment type="subunit">
    <text evidence="8">Component of the Mediator complex.</text>
</comment>
<keyword evidence="10" id="KW-1185">Reference proteome</keyword>
<evidence type="ECO:0000256" key="4">
    <source>
        <dbReference type="ARBA" id="ARBA00023015"/>
    </source>
</evidence>
<dbReference type="InterPro" id="IPR007018">
    <property type="entry name" value="Mediator_Med6"/>
</dbReference>
<keyword evidence="4 8" id="KW-0805">Transcription regulation</keyword>
<dbReference type="AlphaFoldDB" id="A0A2N1J995"/>
<comment type="similarity">
    <text evidence="2 8">Belongs to the Mediator complex subunit 6 family.</text>
</comment>
<evidence type="ECO:0000256" key="6">
    <source>
        <dbReference type="ARBA" id="ARBA00023242"/>
    </source>
</evidence>
<gene>
    <name evidence="8 9" type="primary">MED6</name>
    <name evidence="9" type="ORF">MVES_002880</name>
</gene>
<comment type="function">
    <text evidence="8">Component of the Mediator complex, a coactivator involved in the regulated transcription of nearly all RNA polymerase II-dependent genes. Mediator functions as a bridge to convey information from gene-specific regulatory proteins to the basal RNA polymerase II transcription machinery. Mediator is recruited to promoters by direct interactions with regulatory proteins and serves as a scaffold for the assembly of a functional preinitiation complex with RNA polymerase II and the general transcription factors.</text>
</comment>
<evidence type="ECO:0000256" key="5">
    <source>
        <dbReference type="ARBA" id="ARBA00023163"/>
    </source>
</evidence>
<keyword evidence="5 8" id="KW-0804">Transcription</keyword>
<dbReference type="EMBL" id="KZ454992">
    <property type="protein sequence ID" value="PKI83129.1"/>
    <property type="molecule type" value="Genomic_DNA"/>
</dbReference>
<keyword evidence="8" id="KW-0010">Activator</keyword>
<name>A0A2N1J995_9BASI</name>
<protein>
    <recommendedName>
        <fullName evidence="3 8">Mediator of RNA polymerase II transcription subunit 6</fullName>
    </recommendedName>
    <alternativeName>
        <fullName evidence="7 8">Mediator complex subunit 6</fullName>
    </alternativeName>
</protein>
<dbReference type="GO" id="GO:0006357">
    <property type="term" value="P:regulation of transcription by RNA polymerase II"/>
    <property type="evidence" value="ECO:0007669"/>
    <property type="project" value="InterPro"/>
</dbReference>
<dbReference type="Pfam" id="PF04934">
    <property type="entry name" value="Med6"/>
    <property type="match status" value="1"/>
</dbReference>